<dbReference type="EMBL" id="MU971354">
    <property type="protein sequence ID" value="KAK9238640.1"/>
    <property type="molecule type" value="Genomic_DNA"/>
</dbReference>
<evidence type="ECO:0000313" key="1">
    <source>
        <dbReference type="EMBL" id="KAK9238640.1"/>
    </source>
</evidence>
<accession>A0ACC3T505</accession>
<protein>
    <submittedName>
        <fullName evidence="1">FAD-binding domain-containing protein</fullName>
    </submittedName>
</protein>
<gene>
    <name evidence="1" type="ORF">V1525DRAFT_101089</name>
</gene>
<evidence type="ECO:0000313" key="2">
    <source>
        <dbReference type="Proteomes" id="UP001433508"/>
    </source>
</evidence>
<proteinExistence type="predicted"/>
<keyword evidence="2" id="KW-1185">Reference proteome</keyword>
<name>A0ACC3T505_LIPKO</name>
<sequence>MADYNFANNGQGRLNADGSPRPGYIARMYWAVIGAVLGAALLLRICEFALGVQRKRSQNWRPKFVTARMPAVVMPVGRALTYLTPPFLQRYPGFVYFPSFGRTLLVLCYFGLLLGLFFYRNPLTDPSQFQTTLYRACWLSIAQLPLIVLLSVKRLSVISLVTGSSSSVSLNFFHRWVARGLLLTATLHMFYVMRYFASFQALVFELKTNIMPRRGLGTWCILAWIVLVSSIRPIRHYVFELFFANHVISVLAFFIAVLKHTPIYAHVYIWIALSIYIADVALRWFLVLLNNISTSGLNYRATVSVMQDEKTLAIEVPMTSERLLNWKPGQFVRLQFPTTEPFMAHPFTIASLPEDNKMQFVIRVKNGFTKRLLEKTIRIGADLEKQNDTVDNVVARATYPVIIDGPYGRVGREWNQFDTVLSIVCGTGFTYGFAVFRGILHNRGAVRTLRLVWVVRNYSDIVTCRDLIERILKYRESGAFELSVLIQIFVSDASTIPTIGHSEFDKVLAQHAEFIKVIPGKPVIRDILRSVIDRAGGETGVAVCGGSSLTTEVKNDVAQLLATHAAHLRSDAQSCWVHSEQFES</sequence>
<dbReference type="Proteomes" id="UP001433508">
    <property type="component" value="Unassembled WGS sequence"/>
</dbReference>
<organism evidence="1 2">
    <name type="scientific">Lipomyces kononenkoae</name>
    <name type="common">Yeast</name>
    <dbReference type="NCBI Taxonomy" id="34357"/>
    <lineage>
        <taxon>Eukaryota</taxon>
        <taxon>Fungi</taxon>
        <taxon>Dikarya</taxon>
        <taxon>Ascomycota</taxon>
        <taxon>Saccharomycotina</taxon>
        <taxon>Lipomycetes</taxon>
        <taxon>Lipomycetales</taxon>
        <taxon>Lipomycetaceae</taxon>
        <taxon>Lipomyces</taxon>
    </lineage>
</organism>
<reference evidence="2" key="1">
    <citation type="journal article" date="2024" name="Front. Bioeng. Biotechnol.">
        <title>Genome-scale model development and genomic sequencing of the oleaginous clade Lipomyces.</title>
        <authorList>
            <person name="Czajka J.J."/>
            <person name="Han Y."/>
            <person name="Kim J."/>
            <person name="Mondo S.J."/>
            <person name="Hofstad B.A."/>
            <person name="Robles A."/>
            <person name="Haridas S."/>
            <person name="Riley R."/>
            <person name="LaButti K."/>
            <person name="Pangilinan J."/>
            <person name="Andreopoulos W."/>
            <person name="Lipzen A."/>
            <person name="Yan J."/>
            <person name="Wang M."/>
            <person name="Ng V."/>
            <person name="Grigoriev I.V."/>
            <person name="Spatafora J.W."/>
            <person name="Magnuson J.K."/>
            <person name="Baker S.E."/>
            <person name="Pomraning K.R."/>
        </authorList>
    </citation>
    <scope>NUCLEOTIDE SEQUENCE [LARGE SCALE GENOMIC DNA]</scope>
    <source>
        <strain evidence="2">CBS 7786</strain>
    </source>
</reference>
<comment type="caution">
    <text evidence="1">The sequence shown here is derived from an EMBL/GenBank/DDBJ whole genome shotgun (WGS) entry which is preliminary data.</text>
</comment>